<comment type="caution">
    <text evidence="1">The sequence shown here is derived from an EMBL/GenBank/DDBJ whole genome shotgun (WGS) entry which is preliminary data.</text>
</comment>
<evidence type="ECO:0000313" key="1">
    <source>
        <dbReference type="EMBL" id="GEC96864.1"/>
    </source>
</evidence>
<organism evidence="1 2">
    <name type="scientific">Zoogloea ramigera</name>
    <dbReference type="NCBI Taxonomy" id="350"/>
    <lineage>
        <taxon>Bacteria</taxon>
        <taxon>Pseudomonadati</taxon>
        <taxon>Pseudomonadota</taxon>
        <taxon>Betaproteobacteria</taxon>
        <taxon>Rhodocyclales</taxon>
        <taxon>Zoogloeaceae</taxon>
        <taxon>Zoogloea</taxon>
    </lineage>
</organism>
<sequence length="74" mass="8234">MLLWHRDTRPEAGVAEEIPSLAAGVAGYEAKRQRALQILGERWLLHRANAPDRRPVRSVLARERAGLPPPVGPH</sequence>
<reference evidence="1 2" key="1">
    <citation type="submission" date="2019-06" db="EMBL/GenBank/DDBJ databases">
        <title>Whole genome shotgun sequence of Zoogloea ramigera NBRC 15342.</title>
        <authorList>
            <person name="Hosoyama A."/>
            <person name="Uohara A."/>
            <person name="Ohji S."/>
            <person name="Ichikawa N."/>
        </authorList>
    </citation>
    <scope>NUCLEOTIDE SEQUENCE [LARGE SCALE GENOMIC DNA]</scope>
    <source>
        <strain evidence="1 2">NBRC 15342</strain>
    </source>
</reference>
<dbReference type="OrthoDB" id="9182256at2"/>
<dbReference type="AlphaFoldDB" id="A0A4Y4CZF3"/>
<dbReference type="RefSeq" id="WP_141353603.1">
    <property type="nucleotide sequence ID" value="NZ_BJNV01000056.1"/>
</dbReference>
<name>A0A4Y4CZF3_ZOORA</name>
<dbReference type="EMBL" id="BJNV01000056">
    <property type="protein sequence ID" value="GEC96864.1"/>
    <property type="molecule type" value="Genomic_DNA"/>
</dbReference>
<proteinExistence type="predicted"/>
<evidence type="ECO:0000313" key="2">
    <source>
        <dbReference type="Proteomes" id="UP000318422"/>
    </source>
</evidence>
<dbReference type="Proteomes" id="UP000318422">
    <property type="component" value="Unassembled WGS sequence"/>
</dbReference>
<accession>A0A4Y4CZF3</accession>
<protein>
    <submittedName>
        <fullName evidence="1">Uncharacterized protein</fullName>
    </submittedName>
</protein>
<gene>
    <name evidence="1" type="ORF">ZRA01_29370</name>
</gene>
<keyword evidence="2" id="KW-1185">Reference proteome</keyword>